<dbReference type="InterPro" id="IPR050077">
    <property type="entry name" value="LexA_repressor"/>
</dbReference>
<protein>
    <submittedName>
        <fullName evidence="2">Repressor LexA</fullName>
        <ecNumber evidence="2">3.4.21.88</ecNumber>
    </submittedName>
</protein>
<keyword evidence="2" id="KW-0378">Hydrolase</keyword>
<dbReference type="RefSeq" id="WP_244681737.1">
    <property type="nucleotide sequence ID" value="NZ_JALIRM010000008.1"/>
</dbReference>
<dbReference type="Proteomes" id="UP001232343">
    <property type="component" value="Unassembled WGS sequence"/>
</dbReference>
<evidence type="ECO:0000313" key="3">
    <source>
        <dbReference type="Proteomes" id="UP001232343"/>
    </source>
</evidence>
<accession>A0ABU0D4F9</accession>
<dbReference type="InterPro" id="IPR036388">
    <property type="entry name" value="WH-like_DNA-bd_sf"/>
</dbReference>
<reference evidence="2 3" key="1">
    <citation type="submission" date="2023-07" db="EMBL/GenBank/DDBJ databases">
        <title>Genomic Encyclopedia of Type Strains, Phase IV (KMG-IV): sequencing the most valuable type-strain genomes for metagenomic binning, comparative biology and taxonomic classification.</title>
        <authorList>
            <person name="Goeker M."/>
        </authorList>
    </citation>
    <scope>NUCLEOTIDE SEQUENCE [LARGE SCALE GENOMIC DNA]</scope>
    <source>
        <strain evidence="2 3">DSM 27848</strain>
    </source>
</reference>
<evidence type="ECO:0000259" key="1">
    <source>
        <dbReference type="Pfam" id="PF01726"/>
    </source>
</evidence>
<keyword evidence="3" id="KW-1185">Reference proteome</keyword>
<dbReference type="InterPro" id="IPR036390">
    <property type="entry name" value="WH_DNA-bd_sf"/>
</dbReference>
<dbReference type="GO" id="GO:0004252">
    <property type="term" value="F:serine-type endopeptidase activity"/>
    <property type="evidence" value="ECO:0007669"/>
    <property type="project" value="UniProtKB-EC"/>
</dbReference>
<dbReference type="EMBL" id="JAUSUO010000004">
    <property type="protein sequence ID" value="MDQ0343279.1"/>
    <property type="molecule type" value="Genomic_DNA"/>
</dbReference>
<name>A0ABU0D4F9_9BACI</name>
<dbReference type="Pfam" id="PF01726">
    <property type="entry name" value="LexA_DNA_bind"/>
    <property type="match status" value="1"/>
</dbReference>
<organism evidence="2 3">
    <name type="scientific">Lederbergia wuyishanensis</name>
    <dbReference type="NCBI Taxonomy" id="1347903"/>
    <lineage>
        <taxon>Bacteria</taxon>
        <taxon>Bacillati</taxon>
        <taxon>Bacillota</taxon>
        <taxon>Bacilli</taxon>
        <taxon>Bacillales</taxon>
        <taxon>Bacillaceae</taxon>
        <taxon>Lederbergia</taxon>
    </lineage>
</organism>
<dbReference type="EC" id="3.4.21.88" evidence="2"/>
<feature type="domain" description="LexA repressor DNA-binding" evidence="1">
    <location>
        <begin position="1"/>
        <end position="65"/>
    </location>
</feature>
<dbReference type="Gene3D" id="1.10.10.10">
    <property type="entry name" value="Winged helix-like DNA-binding domain superfamily/Winged helix DNA-binding domain"/>
    <property type="match status" value="1"/>
</dbReference>
<proteinExistence type="predicted"/>
<sequence>MPNITTKQKEVLNAIMNYIEKNGYSPAYRDLMDDLGLKSVSTISGHMDRLKEKGYISFMPGSPRTITVLKRPLLF</sequence>
<evidence type="ECO:0000313" key="2">
    <source>
        <dbReference type="EMBL" id="MDQ0343279.1"/>
    </source>
</evidence>
<dbReference type="SUPFAM" id="SSF46785">
    <property type="entry name" value="Winged helix' DNA-binding domain"/>
    <property type="match status" value="1"/>
</dbReference>
<comment type="caution">
    <text evidence="2">The sequence shown here is derived from an EMBL/GenBank/DDBJ whole genome shotgun (WGS) entry which is preliminary data.</text>
</comment>
<gene>
    <name evidence="2" type="ORF">J2S14_002093</name>
</gene>
<dbReference type="PANTHER" id="PTHR33516:SF2">
    <property type="entry name" value="LEXA REPRESSOR-RELATED"/>
    <property type="match status" value="1"/>
</dbReference>
<dbReference type="InterPro" id="IPR006199">
    <property type="entry name" value="LexA_DNA-bd_dom"/>
</dbReference>
<dbReference type="PANTHER" id="PTHR33516">
    <property type="entry name" value="LEXA REPRESSOR"/>
    <property type="match status" value="1"/>
</dbReference>